<dbReference type="EnsemblMetazoa" id="OVOC11035.1">
    <property type="protein sequence ID" value="OVOC11035.1"/>
    <property type="gene ID" value="WBGene00247844"/>
</dbReference>
<feature type="signal peptide" evidence="1">
    <location>
        <begin position="1"/>
        <end position="18"/>
    </location>
</feature>
<proteinExistence type="predicted"/>
<reference evidence="2" key="2">
    <citation type="submission" date="2022-06" db="UniProtKB">
        <authorList>
            <consortium name="EnsemblMetazoa"/>
        </authorList>
    </citation>
    <scope>IDENTIFICATION</scope>
</reference>
<feature type="chain" id="PRO_5035762632" evidence="1">
    <location>
        <begin position="19"/>
        <end position="85"/>
    </location>
</feature>
<keyword evidence="1" id="KW-0732">Signal</keyword>
<evidence type="ECO:0000313" key="2">
    <source>
        <dbReference type="EnsemblMetazoa" id="OVOC11035.1"/>
    </source>
</evidence>
<reference evidence="3" key="1">
    <citation type="submission" date="2013-10" db="EMBL/GenBank/DDBJ databases">
        <title>Genome sequencing of Onchocerca volvulus.</title>
        <authorList>
            <person name="Cotton J."/>
            <person name="Tsai J."/>
            <person name="Stanley E."/>
            <person name="Tracey A."/>
            <person name="Holroyd N."/>
            <person name="Lustigman S."/>
            <person name="Berriman M."/>
        </authorList>
    </citation>
    <scope>NUCLEOTIDE SEQUENCE</scope>
</reference>
<evidence type="ECO:0000256" key="1">
    <source>
        <dbReference type="SAM" id="SignalP"/>
    </source>
</evidence>
<dbReference type="Proteomes" id="UP000024404">
    <property type="component" value="Unassembled WGS sequence"/>
</dbReference>
<name>A0A8R1TKJ4_ONCVO</name>
<accession>A0A8R1TKJ4</accession>
<keyword evidence="3" id="KW-1185">Reference proteome</keyword>
<organism evidence="2 3">
    <name type="scientific">Onchocerca volvulus</name>
    <dbReference type="NCBI Taxonomy" id="6282"/>
    <lineage>
        <taxon>Eukaryota</taxon>
        <taxon>Metazoa</taxon>
        <taxon>Ecdysozoa</taxon>
        <taxon>Nematoda</taxon>
        <taxon>Chromadorea</taxon>
        <taxon>Rhabditida</taxon>
        <taxon>Spirurina</taxon>
        <taxon>Spiruromorpha</taxon>
        <taxon>Filarioidea</taxon>
        <taxon>Onchocercidae</taxon>
        <taxon>Onchocerca</taxon>
    </lineage>
</organism>
<dbReference type="EMBL" id="CMVM020000346">
    <property type="status" value="NOT_ANNOTATED_CDS"/>
    <property type="molecule type" value="Genomic_DNA"/>
</dbReference>
<protein>
    <submittedName>
        <fullName evidence="2">Uncharacterized protein</fullName>
    </submittedName>
</protein>
<evidence type="ECO:0000313" key="3">
    <source>
        <dbReference type="Proteomes" id="UP000024404"/>
    </source>
</evidence>
<dbReference type="AlphaFoldDB" id="A0A8R1TKJ4"/>
<sequence length="85" mass="9664">MDNVLVTVMMLVVTVVSSYIDRNNVPKLADRMVDMALTKHVSCNVVEIDMMMEFFDNSNNINVDFLRQSQTDGNHAGKEKGRKNK</sequence>